<organism evidence="1 2">
    <name type="scientific">Colletotrichum kahawae</name>
    <name type="common">Coffee berry disease fungus</name>
    <dbReference type="NCBI Taxonomy" id="34407"/>
    <lineage>
        <taxon>Eukaryota</taxon>
        <taxon>Fungi</taxon>
        <taxon>Dikarya</taxon>
        <taxon>Ascomycota</taxon>
        <taxon>Pezizomycotina</taxon>
        <taxon>Sordariomycetes</taxon>
        <taxon>Hypocreomycetidae</taxon>
        <taxon>Glomerellales</taxon>
        <taxon>Glomerellaceae</taxon>
        <taxon>Colletotrichum</taxon>
        <taxon>Colletotrichum gloeosporioides species complex</taxon>
    </lineage>
</organism>
<protein>
    <submittedName>
        <fullName evidence="1">Major facilitator superfamily transporter</fullName>
    </submittedName>
</protein>
<dbReference type="Proteomes" id="UP001281614">
    <property type="component" value="Unassembled WGS sequence"/>
</dbReference>
<dbReference type="EMBL" id="VYYT01000048">
    <property type="protein sequence ID" value="KAK2774164.1"/>
    <property type="molecule type" value="Genomic_DNA"/>
</dbReference>
<keyword evidence="2" id="KW-1185">Reference proteome</keyword>
<name>A0AAD9YQG6_COLKA</name>
<proteinExistence type="predicted"/>
<accession>A0AAD9YQG6</accession>
<dbReference type="AlphaFoldDB" id="A0AAD9YQG6"/>
<sequence>MANMIKRAMMYDDEDVKPIQVRIPAHPDSSDGSLPLSLLELPERCINCLSPYHWTRICEYPCGHCGQRWHAIDMCESIPRNHCKCCPFPQRHLAKRCPILCTKECPKTEKDEPGSEYHRNAMMCKARCCMCGLLGHAGRDCHLKTCRCGGHHLTIEHDPERRNCVVDDCPRWFCNKHCQKPECKVELKSLGAETCHSCGAEQRKIFLDRQELRADPDW</sequence>
<evidence type="ECO:0000313" key="1">
    <source>
        <dbReference type="EMBL" id="KAK2774164.1"/>
    </source>
</evidence>
<gene>
    <name evidence="1" type="ORF">CKAH01_13258</name>
</gene>
<reference evidence="1" key="1">
    <citation type="submission" date="2023-02" db="EMBL/GenBank/DDBJ databases">
        <title>Colletotrichum kahawae CIFC_Que2 genome sequencing and assembly.</title>
        <authorList>
            <person name="Baroncelli R."/>
        </authorList>
    </citation>
    <scope>NUCLEOTIDE SEQUENCE</scope>
    <source>
        <strain evidence="1">CIFC_Que2</strain>
    </source>
</reference>
<comment type="caution">
    <text evidence="1">The sequence shown here is derived from an EMBL/GenBank/DDBJ whole genome shotgun (WGS) entry which is preliminary data.</text>
</comment>
<evidence type="ECO:0000313" key="2">
    <source>
        <dbReference type="Proteomes" id="UP001281614"/>
    </source>
</evidence>